<protein>
    <recommendedName>
        <fullName evidence="7 10">Ribulose-phosphate 3-epimerase</fullName>
        <ecNumber evidence="7 10">5.1.3.1</ecNumber>
    </recommendedName>
</protein>
<organism evidence="15 18">
    <name type="scientific">Halodesulfovibrio spirochaetisodalis</name>
    <dbReference type="NCBI Taxonomy" id="1560234"/>
    <lineage>
        <taxon>Bacteria</taxon>
        <taxon>Pseudomonadati</taxon>
        <taxon>Thermodesulfobacteriota</taxon>
        <taxon>Desulfovibrionia</taxon>
        <taxon>Desulfovibrionales</taxon>
        <taxon>Desulfovibrionaceae</taxon>
        <taxon>Halodesulfovibrio</taxon>
    </lineage>
</organism>
<feature type="binding site" evidence="10 13">
    <location>
        <position position="31"/>
    </location>
    <ligand>
        <name>a divalent metal cation</name>
        <dbReference type="ChEBI" id="CHEBI:60240"/>
    </ligand>
</feature>
<dbReference type="PATRIC" id="fig|1560234.3.peg.1583"/>
<evidence type="ECO:0000313" key="16">
    <source>
        <dbReference type="EMBL" id="OBQ45759.1"/>
    </source>
</evidence>
<dbReference type="CDD" id="cd00429">
    <property type="entry name" value="RPE"/>
    <property type="match status" value="1"/>
</dbReference>
<comment type="catalytic activity">
    <reaction evidence="1 10 11">
        <text>D-ribulose 5-phosphate = D-xylulose 5-phosphate</text>
        <dbReference type="Rhea" id="RHEA:13677"/>
        <dbReference type="ChEBI" id="CHEBI:57737"/>
        <dbReference type="ChEBI" id="CHEBI:58121"/>
        <dbReference type="EC" id="5.1.3.1"/>
    </reaction>
</comment>
<keyword evidence="13" id="KW-0170">Cobalt</keyword>
<feature type="active site" description="Proton acceptor" evidence="10 12">
    <location>
        <position position="33"/>
    </location>
</feature>
<dbReference type="GO" id="GO:0005737">
    <property type="term" value="C:cytoplasm"/>
    <property type="evidence" value="ECO:0007669"/>
    <property type="project" value="UniProtKB-ARBA"/>
</dbReference>
<dbReference type="NCBIfam" id="NF004076">
    <property type="entry name" value="PRK05581.1-4"/>
    <property type="match status" value="1"/>
</dbReference>
<sequence>MILSPSLLSSDFGRLADELKALEQAGLKWVHWDVMDGMFVPNITLGAPVIKRLRKESNLFFDVHLMVQQPERYVDDFVDAGADMVVIHAEATNHLERTIAEIKRKGAKAGVALNPHTPLSVLEYVLDELDMVLIMSVNPGFGGQKFIPFSMRKVAELSGMIKERGLSTLIQVDGGVDPDNTAELVRNGADVLVSGSAFFGFPPYAERLKTFEEVARSA</sequence>
<evidence type="ECO:0000256" key="14">
    <source>
        <dbReference type="PIRSR" id="PIRSR001461-3"/>
    </source>
</evidence>
<evidence type="ECO:0000256" key="1">
    <source>
        <dbReference type="ARBA" id="ARBA00001782"/>
    </source>
</evidence>
<evidence type="ECO:0000313" key="18">
    <source>
        <dbReference type="Proteomes" id="UP000091979"/>
    </source>
</evidence>
<dbReference type="InterPro" id="IPR000056">
    <property type="entry name" value="Ribul_P_3_epim-like"/>
</dbReference>
<comment type="cofactor">
    <cofactor evidence="2">
        <name>Mn(2+)</name>
        <dbReference type="ChEBI" id="CHEBI:29035"/>
    </cofactor>
</comment>
<feature type="binding site" evidence="10 14">
    <location>
        <position position="6"/>
    </location>
    <ligand>
        <name>substrate</name>
    </ligand>
</feature>
<comment type="caution">
    <text evidence="15">The sequence shown here is derived from an EMBL/GenBank/DDBJ whole genome shotgun (WGS) entry which is preliminary data.</text>
</comment>
<gene>
    <name evidence="10" type="primary">rpe</name>
    <name evidence="17" type="ORF">SP90_12405</name>
    <name evidence="16" type="ORF">SP90_16305</name>
    <name evidence="15" type="ORF">SP90_16380</name>
</gene>
<evidence type="ECO:0000256" key="9">
    <source>
        <dbReference type="ARBA" id="ARBA00023235"/>
    </source>
</evidence>
<evidence type="ECO:0000256" key="6">
    <source>
        <dbReference type="ARBA" id="ARBA00009541"/>
    </source>
</evidence>
<comment type="cofactor">
    <cofactor evidence="10 13">
        <name>a divalent metal cation</name>
        <dbReference type="ChEBI" id="CHEBI:60240"/>
    </cofactor>
    <text evidence="10 13">Binds 1 divalent metal cation per subunit.</text>
</comment>
<feature type="active site" description="Proton donor" evidence="10 12">
    <location>
        <position position="173"/>
    </location>
</feature>
<dbReference type="NCBIfam" id="TIGR01163">
    <property type="entry name" value="rpe"/>
    <property type="match status" value="1"/>
</dbReference>
<dbReference type="GO" id="GO:0046872">
    <property type="term" value="F:metal ion binding"/>
    <property type="evidence" value="ECO:0007669"/>
    <property type="project" value="UniProtKB-UniRule"/>
</dbReference>
<dbReference type="InterPro" id="IPR013785">
    <property type="entry name" value="Aldolase_TIM"/>
</dbReference>
<comment type="pathway">
    <text evidence="10">Carbohydrate degradation.</text>
</comment>
<dbReference type="GO" id="GO:0004750">
    <property type="term" value="F:D-ribulose-phosphate 3-epimerase activity"/>
    <property type="evidence" value="ECO:0007669"/>
    <property type="project" value="UniProtKB-UniRule"/>
</dbReference>
<evidence type="ECO:0000313" key="17">
    <source>
        <dbReference type="EMBL" id="OBQ46416.1"/>
    </source>
</evidence>
<keyword evidence="8 10" id="KW-0479">Metal-binding</keyword>
<dbReference type="PANTHER" id="PTHR11749">
    <property type="entry name" value="RIBULOSE-5-PHOSPHATE-3-EPIMERASE"/>
    <property type="match status" value="1"/>
</dbReference>
<dbReference type="EMBL" id="JXMS01000048">
    <property type="protein sequence ID" value="OBQ45753.1"/>
    <property type="molecule type" value="Genomic_DNA"/>
</dbReference>
<evidence type="ECO:0000256" key="3">
    <source>
        <dbReference type="ARBA" id="ARBA00001941"/>
    </source>
</evidence>
<evidence type="ECO:0000256" key="2">
    <source>
        <dbReference type="ARBA" id="ARBA00001936"/>
    </source>
</evidence>
<dbReference type="EMBL" id="JXMS01000024">
    <property type="protein sequence ID" value="OBQ46416.1"/>
    <property type="molecule type" value="Genomic_DNA"/>
</dbReference>
<evidence type="ECO:0000256" key="10">
    <source>
        <dbReference type="HAMAP-Rule" id="MF_02227"/>
    </source>
</evidence>
<comment type="cofactor">
    <cofactor evidence="4">
        <name>Zn(2+)</name>
        <dbReference type="ChEBI" id="CHEBI:29105"/>
    </cofactor>
</comment>
<feature type="binding site" evidence="14">
    <location>
        <position position="175"/>
    </location>
    <ligand>
        <name>substrate</name>
    </ligand>
</feature>
<dbReference type="Pfam" id="PF00834">
    <property type="entry name" value="Ribul_P_3_epim"/>
    <property type="match status" value="1"/>
</dbReference>
<feature type="binding site" evidence="10 13">
    <location>
        <position position="33"/>
    </location>
    <ligand>
        <name>a divalent metal cation</name>
        <dbReference type="ChEBI" id="CHEBI:60240"/>
    </ligand>
</feature>
<feature type="binding site" evidence="10 13">
    <location>
        <position position="64"/>
    </location>
    <ligand>
        <name>a divalent metal cation</name>
        <dbReference type="ChEBI" id="CHEBI:60240"/>
    </ligand>
</feature>
<dbReference type="SUPFAM" id="SSF51366">
    <property type="entry name" value="Ribulose-phoshate binding barrel"/>
    <property type="match status" value="1"/>
</dbReference>
<evidence type="ECO:0000256" key="11">
    <source>
        <dbReference type="PIRNR" id="PIRNR001461"/>
    </source>
</evidence>
<dbReference type="InterPro" id="IPR026019">
    <property type="entry name" value="Ribul_P_3_epim"/>
</dbReference>
<dbReference type="GO" id="GO:0019323">
    <property type="term" value="P:pentose catabolic process"/>
    <property type="evidence" value="ECO:0007669"/>
    <property type="project" value="UniProtKB-UniRule"/>
</dbReference>
<dbReference type="EC" id="5.1.3.1" evidence="7 10"/>
<evidence type="ECO:0000256" key="12">
    <source>
        <dbReference type="PIRSR" id="PIRSR001461-1"/>
    </source>
</evidence>
<proteinExistence type="inferred from homology"/>
<keyword evidence="18" id="KW-1185">Reference proteome</keyword>
<dbReference type="EMBL" id="JXMS01000044">
    <property type="protein sequence ID" value="OBQ45759.1"/>
    <property type="molecule type" value="Genomic_DNA"/>
</dbReference>
<evidence type="ECO:0000256" key="8">
    <source>
        <dbReference type="ARBA" id="ARBA00022723"/>
    </source>
</evidence>
<comment type="cofactor">
    <cofactor evidence="5">
        <name>Fe(2+)</name>
        <dbReference type="ChEBI" id="CHEBI:29033"/>
    </cofactor>
</comment>
<keyword evidence="10 11" id="KW-0119">Carbohydrate metabolism</keyword>
<feature type="binding site" evidence="10 14">
    <location>
        <begin position="195"/>
        <end position="196"/>
    </location>
    <ligand>
        <name>substrate</name>
    </ligand>
</feature>
<dbReference type="PROSITE" id="PS01086">
    <property type="entry name" value="RIBUL_P_3_EPIMER_2"/>
    <property type="match status" value="1"/>
</dbReference>
<comment type="similarity">
    <text evidence="6 10 11">Belongs to the ribulose-phosphate 3-epimerase family.</text>
</comment>
<keyword evidence="9 10" id="KW-0413">Isomerase</keyword>
<feature type="binding site" evidence="10">
    <location>
        <begin position="173"/>
        <end position="175"/>
    </location>
    <ligand>
        <name>substrate</name>
    </ligand>
</feature>
<dbReference type="Gene3D" id="3.20.20.70">
    <property type="entry name" value="Aldolase class I"/>
    <property type="match status" value="1"/>
</dbReference>
<accession>A0A1B7X8P4</accession>
<evidence type="ECO:0000256" key="4">
    <source>
        <dbReference type="ARBA" id="ARBA00001947"/>
    </source>
</evidence>
<evidence type="ECO:0000256" key="5">
    <source>
        <dbReference type="ARBA" id="ARBA00001954"/>
    </source>
</evidence>
<dbReference type="OrthoDB" id="1645589at2"/>
<evidence type="ECO:0000256" key="7">
    <source>
        <dbReference type="ARBA" id="ARBA00013188"/>
    </source>
</evidence>
<feature type="binding site" evidence="10 14">
    <location>
        <begin position="140"/>
        <end position="143"/>
    </location>
    <ligand>
        <name>substrate</name>
    </ligand>
</feature>
<comment type="function">
    <text evidence="10">Catalyzes the reversible epimerization of D-ribulose 5-phosphate to D-xylulose 5-phosphate.</text>
</comment>
<dbReference type="RefSeq" id="WP_066856702.1">
    <property type="nucleotide sequence ID" value="NZ_JXMS01000024.1"/>
</dbReference>
<comment type="cofactor">
    <cofactor evidence="3">
        <name>Co(2+)</name>
        <dbReference type="ChEBI" id="CHEBI:48828"/>
    </cofactor>
</comment>
<keyword evidence="13" id="KW-0464">Manganese</keyword>
<dbReference type="AlphaFoldDB" id="A0A1B7X8P4"/>
<feature type="binding site" evidence="10 13">
    <location>
        <position position="173"/>
    </location>
    <ligand>
        <name>a divalent metal cation</name>
        <dbReference type="ChEBI" id="CHEBI:60240"/>
    </ligand>
</feature>
<dbReference type="FunFam" id="3.20.20.70:FF:000004">
    <property type="entry name" value="Ribulose-phosphate 3-epimerase"/>
    <property type="match status" value="1"/>
</dbReference>
<dbReference type="STRING" id="1560234.SP90_12405"/>
<reference evidence="15 18" key="1">
    <citation type="submission" date="2015-01" db="EMBL/GenBank/DDBJ databases">
        <title>Desulfovibrio sp. JC271 draft genome sequence.</title>
        <authorList>
            <person name="Shivani Y."/>
            <person name="Subhash Y."/>
            <person name="Sasikala C."/>
            <person name="Ramana C.V."/>
        </authorList>
    </citation>
    <scope>NUCLEOTIDE SEQUENCE [LARGE SCALE GENOMIC DNA]</scope>
    <source>
        <strain evidence="15 18">JC271</strain>
    </source>
</reference>
<dbReference type="HAMAP" id="MF_02227">
    <property type="entry name" value="RPE"/>
    <property type="match status" value="1"/>
</dbReference>
<dbReference type="GO" id="GO:0006098">
    <property type="term" value="P:pentose-phosphate shunt"/>
    <property type="evidence" value="ECO:0007669"/>
    <property type="project" value="UniProtKB-UniRule"/>
</dbReference>
<evidence type="ECO:0000313" key="15">
    <source>
        <dbReference type="EMBL" id="OBQ45753.1"/>
    </source>
</evidence>
<feature type="binding site" evidence="10 14">
    <location>
        <position position="64"/>
    </location>
    <ligand>
        <name>substrate</name>
    </ligand>
</feature>
<keyword evidence="13" id="KW-0862">Zinc</keyword>
<dbReference type="PIRSF" id="PIRSF001461">
    <property type="entry name" value="RPE"/>
    <property type="match status" value="1"/>
</dbReference>
<dbReference type="InterPro" id="IPR011060">
    <property type="entry name" value="RibuloseP-bd_barrel"/>
</dbReference>
<dbReference type="Proteomes" id="UP000091979">
    <property type="component" value="Unassembled WGS sequence"/>
</dbReference>
<evidence type="ECO:0000256" key="13">
    <source>
        <dbReference type="PIRSR" id="PIRSR001461-2"/>
    </source>
</evidence>
<name>A0A1B7X8P4_9BACT</name>